<dbReference type="GO" id="GO:0016798">
    <property type="term" value="F:hydrolase activity, acting on glycosyl bonds"/>
    <property type="evidence" value="ECO:0007669"/>
    <property type="project" value="UniProtKB-KW"/>
</dbReference>
<evidence type="ECO:0000259" key="4">
    <source>
        <dbReference type="Pfam" id="PF22422"/>
    </source>
</evidence>
<keyword evidence="3 5" id="KW-0326">Glycosidase</keyword>
<comment type="similarity">
    <text evidence="1">Belongs to the glycosyl hydrolase 63 family.</text>
</comment>
<dbReference type="Pfam" id="PF22422">
    <property type="entry name" value="MGH1-like_GH"/>
    <property type="match status" value="1"/>
</dbReference>
<dbReference type="InterPro" id="IPR012341">
    <property type="entry name" value="6hp_glycosidase-like_sf"/>
</dbReference>
<dbReference type="Proteomes" id="UP001279642">
    <property type="component" value="Unassembled WGS sequence"/>
</dbReference>
<evidence type="ECO:0000256" key="3">
    <source>
        <dbReference type="ARBA" id="ARBA00023295"/>
    </source>
</evidence>
<comment type="caution">
    <text evidence="5">The sequence shown here is derived from an EMBL/GenBank/DDBJ whole genome shotgun (WGS) entry which is preliminary data.</text>
</comment>
<keyword evidence="6" id="KW-1185">Reference proteome</keyword>
<evidence type="ECO:0000256" key="2">
    <source>
        <dbReference type="ARBA" id="ARBA00022801"/>
    </source>
</evidence>
<evidence type="ECO:0000313" key="6">
    <source>
        <dbReference type="Proteomes" id="UP001279642"/>
    </source>
</evidence>
<reference evidence="5 6" key="1">
    <citation type="journal article" date="2016" name="Antonie Van Leeuwenhoek">
        <title>Dongia soli sp. nov., isolated from soil from Dokdo, Korea.</title>
        <authorList>
            <person name="Kim D.U."/>
            <person name="Lee H."/>
            <person name="Kim H."/>
            <person name="Kim S.G."/>
            <person name="Ka J.O."/>
        </authorList>
    </citation>
    <scope>NUCLEOTIDE SEQUENCE [LARGE SCALE GENOMIC DNA]</scope>
    <source>
        <strain evidence="5 6">D78</strain>
    </source>
</reference>
<dbReference type="RefSeq" id="WP_320510134.1">
    <property type="nucleotide sequence ID" value="NZ_JAXCLW010000007.1"/>
</dbReference>
<dbReference type="Gene3D" id="1.50.10.10">
    <property type="match status" value="1"/>
</dbReference>
<keyword evidence="2" id="KW-0378">Hydrolase</keyword>
<dbReference type="SUPFAM" id="SSF48208">
    <property type="entry name" value="Six-hairpin glycosidases"/>
    <property type="match status" value="1"/>
</dbReference>
<gene>
    <name evidence="5" type="ORF">SMD27_19625</name>
</gene>
<dbReference type="PANTHER" id="PTHR10412:SF11">
    <property type="entry name" value="MANNOSYL-OLIGOSACCHARIDE GLUCOSIDASE"/>
    <property type="match status" value="1"/>
</dbReference>
<dbReference type="PANTHER" id="PTHR10412">
    <property type="entry name" value="MANNOSYL-OLIGOSACCHARIDE GLUCOSIDASE"/>
    <property type="match status" value="1"/>
</dbReference>
<dbReference type="InterPro" id="IPR054491">
    <property type="entry name" value="MGH1-like_GH"/>
</dbReference>
<dbReference type="EMBL" id="JAXCLW010000007">
    <property type="protein sequence ID" value="MDY0885063.1"/>
    <property type="molecule type" value="Genomic_DNA"/>
</dbReference>
<dbReference type="InterPro" id="IPR004888">
    <property type="entry name" value="Glycoside_hydrolase_63"/>
</dbReference>
<proteinExistence type="inferred from homology"/>
<name>A0ABU5EI08_9PROT</name>
<dbReference type="InterPro" id="IPR008928">
    <property type="entry name" value="6-hairpin_glycosidase_sf"/>
</dbReference>
<organism evidence="5 6">
    <name type="scientific">Dongia soli</name>
    <dbReference type="NCBI Taxonomy" id="600628"/>
    <lineage>
        <taxon>Bacteria</taxon>
        <taxon>Pseudomonadati</taxon>
        <taxon>Pseudomonadota</taxon>
        <taxon>Alphaproteobacteria</taxon>
        <taxon>Rhodospirillales</taxon>
        <taxon>Dongiaceae</taxon>
        <taxon>Dongia</taxon>
    </lineage>
</organism>
<feature type="domain" description="Mannosylglycerate hydrolase MGH1-like glycoside hydrolase" evidence="4">
    <location>
        <begin position="272"/>
        <end position="606"/>
    </location>
</feature>
<evidence type="ECO:0000313" key="5">
    <source>
        <dbReference type="EMBL" id="MDY0885063.1"/>
    </source>
</evidence>
<protein>
    <submittedName>
        <fullName evidence="5">Trehalase family glycosidase</fullName>
    </submittedName>
</protein>
<accession>A0ABU5EI08</accession>
<sequence>MNISPARHWNTWDSVYPLRMIHLPSGVRLTPCAYSSSAASFTRFPATAPGLLLGERDIPGTRIDVSLSHSGTEIDWRYDKPEPASVRCHWSAKKFGEWGLRVWVMLVLDWQPEDTGNAVTWHYDAAAETLSAEHEGQHVVIEGNAAPLMVTFHDSLEALEEEFRQYGYFYVGSRGTSGRLAVLRYNLDEMPDCDVALSIAPSSDQARRQVAQALAASEPAALPALQTGRTPGALEAIRDLVAWNTVWDQINRRPYTSLSRTWVAQKFGGFGVWLTDIFYHALLSGCFDTDLVRENLRAVLAAAQPAGNLPCLVTGRDAWIDRSQPPVCSFIFWMMAQRASAADLIDLAYPKLLANHDWWFAHRDGNGDGLLEWGTTPNVGDGLYRSTKLGAKNESSMDNSPIHDEAAFNKRSGTLESADVGLNSLLVLDGEVLAMLAEQRGDAGTAARLRQRAADLAKRLHDNLWDAERLIFANRKWDGEFVRALAPTSFYPMLAGATDTAQVAALLRHLDDPQKFGGGWGLPSVARDDPAYHDNVYWRGRIWPPLNFLTYYGLKRLGLQERASELAEMSCRLFAESWAKRQCPENFNADTGLADDQPDTDTFYGWGGLMPMMGVAEAIDVTPWHGWEITNRPGDWSLGPLLAFGRRAELQAAGGRLVLRLDGREVLTTTVPGRLQHLEIAEGRFTCRLPDLLPEGAEICLPHVAPAQIKTAGVKTARPATTDLAPAAGLSNSGTLLRLPATAAGSVLVVTW</sequence>
<evidence type="ECO:0000256" key="1">
    <source>
        <dbReference type="ARBA" id="ARBA00010833"/>
    </source>
</evidence>